<name>A0A9W5VKW7_BACCE</name>
<comment type="caution">
    <text evidence="3">The sequence shown here is derived from an EMBL/GenBank/DDBJ whole genome shotgun (WGS) entry which is preliminary data.</text>
</comment>
<dbReference type="InterPro" id="IPR025711">
    <property type="entry name" value="PepSY"/>
</dbReference>
<sequence length="114" mass="12788">MLKHKKKIIISVIAILVSGIAILVSGIAIVGGYYGMGYNYAKKNENYTEKQVREISLAHTNGEIINVKKEFELEDDNLAQSKFEYEVEIKTPDNLLNILKVSARTGTIEIDNED</sequence>
<evidence type="ECO:0000313" key="4">
    <source>
        <dbReference type="Proteomes" id="UP000014009"/>
    </source>
</evidence>
<dbReference type="Gene3D" id="3.10.450.40">
    <property type="match status" value="1"/>
</dbReference>
<feature type="domain" description="PepSY" evidence="2">
    <location>
        <begin position="47"/>
        <end position="108"/>
    </location>
</feature>
<keyword evidence="1" id="KW-0812">Transmembrane</keyword>
<feature type="transmembrane region" description="Helical" evidence="1">
    <location>
        <begin position="12"/>
        <end position="36"/>
    </location>
</feature>
<organism evidence="3 4">
    <name type="scientific">Bacillus cereus HuB4-4</name>
    <dbReference type="NCBI Taxonomy" id="1053211"/>
    <lineage>
        <taxon>Bacteria</taxon>
        <taxon>Bacillati</taxon>
        <taxon>Bacillota</taxon>
        <taxon>Bacilli</taxon>
        <taxon>Bacillales</taxon>
        <taxon>Bacillaceae</taxon>
        <taxon>Bacillus</taxon>
        <taxon>Bacillus cereus group</taxon>
    </lineage>
</organism>
<accession>A0A9W5VKW7</accession>
<evidence type="ECO:0000313" key="3">
    <source>
        <dbReference type="EMBL" id="EOP87419.1"/>
    </source>
</evidence>
<dbReference type="AlphaFoldDB" id="A0A9W5VKW7"/>
<reference evidence="3 4" key="1">
    <citation type="submission" date="2012-12" db="EMBL/GenBank/DDBJ databases">
        <title>The Genome Sequence of Bacillus cereus HuB4-4.</title>
        <authorList>
            <consortium name="The Broad Institute Genome Sequencing Platform"/>
            <consortium name="The Broad Institute Genome Sequencing Center for Infectious Disease"/>
            <person name="Feldgarden M."/>
            <person name="Van der Auwera G.A."/>
            <person name="Mahillon J."/>
            <person name="Duprez V."/>
            <person name="Timmery S."/>
            <person name="Mattelet C."/>
            <person name="Dierick K."/>
            <person name="Sun M."/>
            <person name="Yu Z."/>
            <person name="Zhu L."/>
            <person name="Hu X."/>
            <person name="Shank E.B."/>
            <person name="Swiecicka I."/>
            <person name="Hansen B.M."/>
            <person name="Andrup L."/>
            <person name="Walker B."/>
            <person name="Young S.K."/>
            <person name="Zeng Q."/>
            <person name="Gargeya S."/>
            <person name="Fitzgerald M."/>
            <person name="Haas B."/>
            <person name="Abouelleil A."/>
            <person name="Alvarado L."/>
            <person name="Arachchi H.M."/>
            <person name="Berlin A.M."/>
            <person name="Chapman S.B."/>
            <person name="Dewar J."/>
            <person name="Goldberg J."/>
            <person name="Griggs A."/>
            <person name="Gujja S."/>
            <person name="Hansen M."/>
            <person name="Howarth C."/>
            <person name="Imamovic A."/>
            <person name="Larimer J."/>
            <person name="McCowan C."/>
            <person name="Murphy C."/>
            <person name="Neiman D."/>
            <person name="Pearson M."/>
            <person name="Priest M."/>
            <person name="Roberts A."/>
            <person name="Saif S."/>
            <person name="Shea T."/>
            <person name="Sisk P."/>
            <person name="Sykes S."/>
            <person name="Wortman J."/>
            <person name="Nusbaum C."/>
            <person name="Birren B."/>
        </authorList>
    </citation>
    <scope>NUCLEOTIDE SEQUENCE [LARGE SCALE GENOMIC DNA]</scope>
    <source>
        <strain evidence="3 4">HuB4-4</strain>
    </source>
</reference>
<protein>
    <recommendedName>
        <fullName evidence="2">PepSY domain-containing protein</fullName>
    </recommendedName>
</protein>
<keyword evidence="1" id="KW-0472">Membrane</keyword>
<gene>
    <name evidence="3" type="ORF">IGM_03611</name>
</gene>
<keyword evidence="1" id="KW-1133">Transmembrane helix</keyword>
<evidence type="ECO:0000259" key="2">
    <source>
        <dbReference type="Pfam" id="PF03413"/>
    </source>
</evidence>
<dbReference type="Proteomes" id="UP000014009">
    <property type="component" value="Unassembled WGS sequence"/>
</dbReference>
<proteinExistence type="predicted"/>
<dbReference type="RefSeq" id="WP_016098691.1">
    <property type="nucleotide sequence ID" value="NZ_KB976537.1"/>
</dbReference>
<dbReference type="EMBL" id="AHEF01000064">
    <property type="protein sequence ID" value="EOP87419.1"/>
    <property type="molecule type" value="Genomic_DNA"/>
</dbReference>
<dbReference type="Pfam" id="PF03413">
    <property type="entry name" value="PepSY"/>
    <property type="match status" value="1"/>
</dbReference>
<evidence type="ECO:0000256" key="1">
    <source>
        <dbReference type="SAM" id="Phobius"/>
    </source>
</evidence>